<gene>
    <name evidence="1" type="ORF">SNAT2548_LOCUS17316</name>
</gene>
<dbReference type="OrthoDB" id="10466910at2759"/>
<keyword evidence="2" id="KW-1185">Reference proteome</keyword>
<organism evidence="1 2">
    <name type="scientific">Symbiodinium natans</name>
    <dbReference type="NCBI Taxonomy" id="878477"/>
    <lineage>
        <taxon>Eukaryota</taxon>
        <taxon>Sar</taxon>
        <taxon>Alveolata</taxon>
        <taxon>Dinophyceae</taxon>
        <taxon>Suessiales</taxon>
        <taxon>Symbiodiniaceae</taxon>
        <taxon>Symbiodinium</taxon>
    </lineage>
</organism>
<dbReference type="Proteomes" id="UP000604046">
    <property type="component" value="Unassembled WGS sequence"/>
</dbReference>
<dbReference type="AlphaFoldDB" id="A0A812P6K7"/>
<reference evidence="1" key="1">
    <citation type="submission" date="2021-02" db="EMBL/GenBank/DDBJ databases">
        <authorList>
            <person name="Dougan E. K."/>
            <person name="Rhodes N."/>
            <person name="Thang M."/>
            <person name="Chan C."/>
        </authorList>
    </citation>
    <scope>NUCLEOTIDE SEQUENCE</scope>
</reference>
<proteinExistence type="predicted"/>
<sequence length="237" mass="25906">MITPSVRGAQVQFNGGCARRLSDCVPLRSRCLRPAQLPQRAGAAENATISEEQVEDMSGVLSRVMIIPGVPDFAKMELVKSGMQQVASAVNSDSLPPELRDQLRTALGDKKLSEELGAQLTKVISPLVDIPLLPKEQKEEVVKSIISFLIVQKEQENLLYYAVKGTYVGSAKFAYTTGREMLSTAAAFRSKKSRRKLAKKLYEQINLPFISKDMGLGLIQAVVDALGDLVSWLIPSS</sequence>
<evidence type="ECO:0000313" key="1">
    <source>
        <dbReference type="EMBL" id="CAE7331018.1"/>
    </source>
</evidence>
<name>A0A812P6K7_9DINO</name>
<accession>A0A812P6K7</accession>
<dbReference type="EMBL" id="CAJNDS010002107">
    <property type="protein sequence ID" value="CAE7331018.1"/>
    <property type="molecule type" value="Genomic_DNA"/>
</dbReference>
<protein>
    <submittedName>
        <fullName evidence="1">Uncharacterized protein</fullName>
    </submittedName>
</protein>
<comment type="caution">
    <text evidence="1">The sequence shown here is derived from an EMBL/GenBank/DDBJ whole genome shotgun (WGS) entry which is preliminary data.</text>
</comment>
<evidence type="ECO:0000313" key="2">
    <source>
        <dbReference type="Proteomes" id="UP000604046"/>
    </source>
</evidence>